<proteinExistence type="predicted"/>
<evidence type="ECO:0000256" key="2">
    <source>
        <dbReference type="SAM" id="SignalP"/>
    </source>
</evidence>
<gene>
    <name evidence="3" type="ORF">GCM10007935_35020</name>
</gene>
<feature type="chain" id="PRO_5047480954" description="DUF2946 domain-containing protein" evidence="2">
    <location>
        <begin position="38"/>
        <end position="135"/>
    </location>
</feature>
<evidence type="ECO:0000313" key="4">
    <source>
        <dbReference type="Proteomes" id="UP001156903"/>
    </source>
</evidence>
<keyword evidence="4" id="KW-1185">Reference proteome</keyword>
<feature type="region of interest" description="Disordered" evidence="1">
    <location>
        <begin position="111"/>
        <end position="135"/>
    </location>
</feature>
<organism evidence="3 4">
    <name type="scientific">Hydrogenophaga electricum</name>
    <dbReference type="NCBI Taxonomy" id="1230953"/>
    <lineage>
        <taxon>Bacteria</taxon>
        <taxon>Pseudomonadati</taxon>
        <taxon>Pseudomonadota</taxon>
        <taxon>Betaproteobacteria</taxon>
        <taxon>Burkholderiales</taxon>
        <taxon>Comamonadaceae</taxon>
        <taxon>Hydrogenophaga</taxon>
    </lineage>
</organism>
<dbReference type="Pfam" id="PF11162">
    <property type="entry name" value="DUF2946"/>
    <property type="match status" value="1"/>
</dbReference>
<dbReference type="Proteomes" id="UP001156903">
    <property type="component" value="Unassembled WGS sequence"/>
</dbReference>
<name>A0ABQ6CCX2_9BURK</name>
<dbReference type="InterPro" id="IPR021333">
    <property type="entry name" value="DUF2946"/>
</dbReference>
<keyword evidence="2" id="KW-0732">Signal</keyword>
<accession>A0ABQ6CCX2</accession>
<comment type="caution">
    <text evidence="3">The sequence shown here is derived from an EMBL/GenBank/DDBJ whole genome shotgun (WGS) entry which is preliminary data.</text>
</comment>
<reference evidence="4" key="1">
    <citation type="journal article" date="2019" name="Int. J. Syst. Evol. Microbiol.">
        <title>The Global Catalogue of Microorganisms (GCM) 10K type strain sequencing project: providing services to taxonomists for standard genome sequencing and annotation.</title>
        <authorList>
            <consortium name="The Broad Institute Genomics Platform"/>
            <consortium name="The Broad Institute Genome Sequencing Center for Infectious Disease"/>
            <person name="Wu L."/>
            <person name="Ma J."/>
        </authorList>
    </citation>
    <scope>NUCLEOTIDE SEQUENCE [LARGE SCALE GENOMIC DNA]</scope>
    <source>
        <strain evidence="4">NBRC 109341</strain>
    </source>
</reference>
<dbReference type="RefSeq" id="WP_284308860.1">
    <property type="nucleotide sequence ID" value="NZ_BSPB01000043.1"/>
</dbReference>
<evidence type="ECO:0008006" key="5">
    <source>
        <dbReference type="Google" id="ProtNLM"/>
    </source>
</evidence>
<feature type="compositionally biased region" description="Pro residues" evidence="1">
    <location>
        <begin position="125"/>
        <end position="135"/>
    </location>
</feature>
<evidence type="ECO:0000313" key="3">
    <source>
        <dbReference type="EMBL" id="GLS16062.1"/>
    </source>
</evidence>
<protein>
    <recommendedName>
        <fullName evidence="5">DUF2946 domain-containing protein</fullName>
    </recommendedName>
</protein>
<evidence type="ECO:0000256" key="1">
    <source>
        <dbReference type="SAM" id="MobiDB-lite"/>
    </source>
</evidence>
<dbReference type="EMBL" id="BSPB01000043">
    <property type="protein sequence ID" value="GLS16062.1"/>
    <property type="molecule type" value="Genomic_DNA"/>
</dbReference>
<feature type="signal peptide" evidence="2">
    <location>
        <begin position="1"/>
        <end position="37"/>
    </location>
</feature>
<sequence length="135" mass="14608">MPENWRTGRRLHRRIARLLLWAMILGALAPAISQARAAQRGIDWVDICTDQGVLRVALPADDGTPTAPKAALNEHCGYCILQHHTPVLPSAAALLPLAGALNDRVRVGGGHTTGFKRLERKANPPRAPPRARPSP</sequence>